<gene>
    <name evidence="18" type="primary">pyk</name>
    <name evidence="18" type="ORF">HXN33_02755</name>
</gene>
<reference evidence="18" key="1">
    <citation type="submission" date="2020-04" db="EMBL/GenBank/DDBJ databases">
        <title>Deep metagenomics examines the oral microbiome during advanced dental caries in children, revealing novel taxa and co-occurrences with host molecules.</title>
        <authorList>
            <person name="Baker J.L."/>
            <person name="Morton J.T."/>
            <person name="Dinis M."/>
            <person name="Alvarez R."/>
            <person name="Tran N.C."/>
            <person name="Knight R."/>
            <person name="Edlund A."/>
        </authorList>
    </citation>
    <scope>NUCLEOTIDE SEQUENCE</scope>
    <source>
        <strain evidence="18">JCVI_25_bin.9</strain>
    </source>
</reference>
<keyword evidence="9 15" id="KW-0418">Kinase</keyword>
<dbReference type="FunFam" id="3.20.20.60:FF:000001">
    <property type="entry name" value="Pyruvate kinase"/>
    <property type="match status" value="1"/>
</dbReference>
<dbReference type="GO" id="GO:0004743">
    <property type="term" value="F:pyruvate kinase activity"/>
    <property type="evidence" value="ECO:0007669"/>
    <property type="project" value="UniProtKB-UniRule"/>
</dbReference>
<comment type="cofactor">
    <cofactor evidence="1">
        <name>Mg(2+)</name>
        <dbReference type="ChEBI" id="CHEBI:18420"/>
    </cofactor>
</comment>
<evidence type="ECO:0000259" key="16">
    <source>
        <dbReference type="Pfam" id="PF00224"/>
    </source>
</evidence>
<evidence type="ECO:0000256" key="4">
    <source>
        <dbReference type="ARBA" id="ARBA00008663"/>
    </source>
</evidence>
<dbReference type="Pfam" id="PF00224">
    <property type="entry name" value="PK"/>
    <property type="match status" value="1"/>
</dbReference>
<dbReference type="GO" id="GO:0006950">
    <property type="term" value="P:response to stress"/>
    <property type="evidence" value="ECO:0007669"/>
    <property type="project" value="UniProtKB-ARBA"/>
</dbReference>
<dbReference type="InterPro" id="IPR015793">
    <property type="entry name" value="Pyrv_Knase_brl"/>
</dbReference>
<proteinExistence type="inferred from homology"/>
<dbReference type="EC" id="2.7.1.40" evidence="5 14"/>
<evidence type="ECO:0000256" key="2">
    <source>
        <dbReference type="ARBA" id="ARBA00001958"/>
    </source>
</evidence>
<evidence type="ECO:0000256" key="15">
    <source>
        <dbReference type="RuleBase" id="RU000504"/>
    </source>
</evidence>
<evidence type="ECO:0000256" key="13">
    <source>
        <dbReference type="ARBA" id="ARBA00023317"/>
    </source>
</evidence>
<dbReference type="InterPro" id="IPR015795">
    <property type="entry name" value="Pyrv_Knase_C"/>
</dbReference>
<dbReference type="RefSeq" id="WP_025791548.1">
    <property type="nucleotide sequence ID" value="NZ_CAKAQX010000007.1"/>
</dbReference>
<comment type="similarity">
    <text evidence="4 15">Belongs to the pyruvate kinase family.</text>
</comment>
<evidence type="ECO:0000256" key="14">
    <source>
        <dbReference type="NCBIfam" id="TIGR01064"/>
    </source>
</evidence>
<dbReference type="GO" id="GO:0005524">
    <property type="term" value="F:ATP binding"/>
    <property type="evidence" value="ECO:0007669"/>
    <property type="project" value="UniProtKB-KW"/>
</dbReference>
<dbReference type="PRINTS" id="PR01050">
    <property type="entry name" value="PYRUVTKNASE"/>
</dbReference>
<dbReference type="Gene3D" id="3.40.1380.20">
    <property type="entry name" value="Pyruvate kinase, C-terminal domain"/>
    <property type="match status" value="1"/>
</dbReference>
<dbReference type="PROSITE" id="PS00110">
    <property type="entry name" value="PYRUVATE_KINASE"/>
    <property type="match status" value="1"/>
</dbReference>
<keyword evidence="7" id="KW-0479">Metal-binding</keyword>
<dbReference type="EMBL" id="JABZSQ010000028">
    <property type="protein sequence ID" value="MBF1414481.1"/>
    <property type="molecule type" value="Genomic_DNA"/>
</dbReference>
<evidence type="ECO:0000256" key="8">
    <source>
        <dbReference type="ARBA" id="ARBA00022741"/>
    </source>
</evidence>
<evidence type="ECO:0000256" key="5">
    <source>
        <dbReference type="ARBA" id="ARBA00012142"/>
    </source>
</evidence>
<dbReference type="PANTHER" id="PTHR11817">
    <property type="entry name" value="PYRUVATE KINASE"/>
    <property type="match status" value="1"/>
</dbReference>
<evidence type="ECO:0000313" key="18">
    <source>
        <dbReference type="EMBL" id="MBF1414481.1"/>
    </source>
</evidence>
<feature type="domain" description="Pyruvate kinase C-terminal" evidence="17">
    <location>
        <begin position="352"/>
        <end position="461"/>
    </location>
</feature>
<accession>A0A930N464</accession>
<dbReference type="InterPro" id="IPR011037">
    <property type="entry name" value="Pyrv_Knase-like_insert_dom_sf"/>
</dbReference>
<dbReference type="InterPro" id="IPR015813">
    <property type="entry name" value="Pyrv/PenolPyrv_kinase-like_dom"/>
</dbReference>
<keyword evidence="11 15" id="KW-0460">Magnesium</keyword>
<sequence>MKQTKIVCSISDRRCDVDFLRKLFFSGMNVVRMNTAHATPDGIREIIRNTRTVSPHLALLIDTKGPEVRTTGLEEPIHYKTGDMVKIFGRPEMDTTKDIINVSYPDFARDVKPGDHVLFDDGALDMKVVECAGPMLVAQLQNEGDLGAHKSVNVPGEHIELPALTEKDKRNILLAIEEDIDFIAHSFVRSAADVMEVQKILDEHNSDIKIISKIENQEGVDNIDEIIDASYGIMIARGDLGIEVPIEQIPGIQRSIINKCIKKKKPVIVATQMLHTMINNPRPTRAEVTDIANAIYSHTDALMLSGETASGKYPVEAVQTMARIAEQAEQDAHKQGFITVPMSNRNDQREFLAKSAIESTEELGVKGIITDSETGQTARNLAAFRGPNPVLAICYKEKVQRWLNLSYGIIAIYQQQHKSSQQMFMAALRMLRQKGYIDLDDKIAYLSGSFGEGGGTTFLEINKVSEVFDRSYRFHLPEEDSFSKEDLDSIPAK</sequence>
<comment type="cofactor">
    <cofactor evidence="2">
        <name>K(+)</name>
        <dbReference type="ChEBI" id="CHEBI:29103"/>
    </cofactor>
</comment>
<dbReference type="AlphaFoldDB" id="A0A930N464"/>
<evidence type="ECO:0000256" key="1">
    <source>
        <dbReference type="ARBA" id="ARBA00001946"/>
    </source>
</evidence>
<dbReference type="InterPro" id="IPR015806">
    <property type="entry name" value="Pyrv_Knase_insert_dom_sf"/>
</dbReference>
<dbReference type="InterPro" id="IPR040442">
    <property type="entry name" value="Pyrv_kinase-like_dom_sf"/>
</dbReference>
<evidence type="ECO:0000259" key="17">
    <source>
        <dbReference type="Pfam" id="PF02887"/>
    </source>
</evidence>
<dbReference type="GO" id="GO:0030955">
    <property type="term" value="F:potassium ion binding"/>
    <property type="evidence" value="ECO:0007669"/>
    <property type="project" value="UniProtKB-UniRule"/>
</dbReference>
<comment type="caution">
    <text evidence="18">The sequence shown here is derived from an EMBL/GenBank/DDBJ whole genome shotgun (WGS) entry which is preliminary data.</text>
</comment>
<dbReference type="SUPFAM" id="SSF50800">
    <property type="entry name" value="PK beta-barrel domain-like"/>
    <property type="match status" value="1"/>
</dbReference>
<evidence type="ECO:0000256" key="7">
    <source>
        <dbReference type="ARBA" id="ARBA00022723"/>
    </source>
</evidence>
<evidence type="ECO:0000256" key="3">
    <source>
        <dbReference type="ARBA" id="ARBA00004997"/>
    </source>
</evidence>
<comment type="pathway">
    <text evidence="3 15">Carbohydrate degradation; glycolysis; pyruvate from D-glyceraldehyde 3-phosphate: step 5/5.</text>
</comment>
<name>A0A930N464_9BACT</name>
<dbReference type="SUPFAM" id="SSF51621">
    <property type="entry name" value="Phosphoenolpyruvate/pyruvate domain"/>
    <property type="match status" value="1"/>
</dbReference>
<dbReference type="Proteomes" id="UP000757461">
    <property type="component" value="Unassembled WGS sequence"/>
</dbReference>
<dbReference type="GO" id="GO:0016301">
    <property type="term" value="F:kinase activity"/>
    <property type="evidence" value="ECO:0007669"/>
    <property type="project" value="UniProtKB-KW"/>
</dbReference>
<protein>
    <recommendedName>
        <fullName evidence="5 14">Pyruvate kinase</fullName>
        <ecNumber evidence="5 14">2.7.1.40</ecNumber>
    </recommendedName>
</protein>
<keyword evidence="6 15" id="KW-0808">Transferase</keyword>
<dbReference type="InterPro" id="IPR001697">
    <property type="entry name" value="Pyr_Knase"/>
</dbReference>
<evidence type="ECO:0000256" key="10">
    <source>
        <dbReference type="ARBA" id="ARBA00022840"/>
    </source>
</evidence>
<dbReference type="GO" id="GO:0000287">
    <property type="term" value="F:magnesium ion binding"/>
    <property type="evidence" value="ECO:0007669"/>
    <property type="project" value="UniProtKB-UniRule"/>
</dbReference>
<dbReference type="NCBIfam" id="TIGR01064">
    <property type="entry name" value="pyruv_kin"/>
    <property type="match status" value="1"/>
</dbReference>
<evidence type="ECO:0000256" key="12">
    <source>
        <dbReference type="ARBA" id="ARBA00023152"/>
    </source>
</evidence>
<keyword evidence="8" id="KW-0547">Nucleotide-binding</keyword>
<dbReference type="FunFam" id="2.40.33.10:FF:000001">
    <property type="entry name" value="Pyruvate kinase"/>
    <property type="match status" value="1"/>
</dbReference>
<evidence type="ECO:0000256" key="9">
    <source>
        <dbReference type="ARBA" id="ARBA00022777"/>
    </source>
</evidence>
<dbReference type="Gene3D" id="2.40.33.10">
    <property type="entry name" value="PK beta-barrel domain-like"/>
    <property type="match status" value="1"/>
</dbReference>
<keyword evidence="10" id="KW-0067">ATP-binding</keyword>
<evidence type="ECO:0000313" key="19">
    <source>
        <dbReference type="Proteomes" id="UP000757461"/>
    </source>
</evidence>
<evidence type="ECO:0000256" key="11">
    <source>
        <dbReference type="ARBA" id="ARBA00022842"/>
    </source>
</evidence>
<dbReference type="SUPFAM" id="SSF52935">
    <property type="entry name" value="PK C-terminal domain-like"/>
    <property type="match status" value="1"/>
</dbReference>
<keyword evidence="12 15" id="KW-0324">Glycolysis</keyword>
<evidence type="ECO:0000256" key="6">
    <source>
        <dbReference type="ARBA" id="ARBA00022679"/>
    </source>
</evidence>
<organism evidence="18 19">
    <name type="scientific">Prevotella histicola</name>
    <dbReference type="NCBI Taxonomy" id="470565"/>
    <lineage>
        <taxon>Bacteria</taxon>
        <taxon>Pseudomonadati</taxon>
        <taxon>Bacteroidota</taxon>
        <taxon>Bacteroidia</taxon>
        <taxon>Bacteroidales</taxon>
        <taxon>Prevotellaceae</taxon>
        <taxon>Prevotella</taxon>
    </lineage>
</organism>
<dbReference type="Pfam" id="PF02887">
    <property type="entry name" value="PK_C"/>
    <property type="match status" value="1"/>
</dbReference>
<dbReference type="NCBIfam" id="NF004491">
    <property type="entry name" value="PRK05826.1"/>
    <property type="match status" value="1"/>
</dbReference>
<comment type="catalytic activity">
    <reaction evidence="15">
        <text>pyruvate + ATP = phosphoenolpyruvate + ADP + H(+)</text>
        <dbReference type="Rhea" id="RHEA:18157"/>
        <dbReference type="ChEBI" id="CHEBI:15361"/>
        <dbReference type="ChEBI" id="CHEBI:15378"/>
        <dbReference type="ChEBI" id="CHEBI:30616"/>
        <dbReference type="ChEBI" id="CHEBI:58702"/>
        <dbReference type="ChEBI" id="CHEBI:456216"/>
        <dbReference type="EC" id="2.7.1.40"/>
    </reaction>
</comment>
<dbReference type="Gene3D" id="3.20.20.60">
    <property type="entry name" value="Phosphoenolpyruvate-binding domains"/>
    <property type="match status" value="1"/>
</dbReference>
<keyword evidence="13 18" id="KW-0670">Pyruvate</keyword>
<dbReference type="InterPro" id="IPR018209">
    <property type="entry name" value="Pyrv_Knase_AS"/>
</dbReference>
<feature type="domain" description="Pyruvate kinase barrel" evidence="16">
    <location>
        <begin position="1"/>
        <end position="318"/>
    </location>
</feature>
<dbReference type="InterPro" id="IPR036918">
    <property type="entry name" value="Pyrv_Knase_C_sf"/>
</dbReference>